<dbReference type="Proteomes" id="UP001152747">
    <property type="component" value="Unassembled WGS sequence"/>
</dbReference>
<evidence type="ECO:0000313" key="3">
    <source>
        <dbReference type="Proteomes" id="UP001152747"/>
    </source>
</evidence>
<organism evidence="2 3">
    <name type="scientific">Caenorhabditis angaria</name>
    <dbReference type="NCBI Taxonomy" id="860376"/>
    <lineage>
        <taxon>Eukaryota</taxon>
        <taxon>Metazoa</taxon>
        <taxon>Ecdysozoa</taxon>
        <taxon>Nematoda</taxon>
        <taxon>Chromadorea</taxon>
        <taxon>Rhabditida</taxon>
        <taxon>Rhabditina</taxon>
        <taxon>Rhabditomorpha</taxon>
        <taxon>Rhabditoidea</taxon>
        <taxon>Rhabditidae</taxon>
        <taxon>Peloderinae</taxon>
        <taxon>Caenorhabditis</taxon>
    </lineage>
</organism>
<feature type="coiled-coil region" evidence="1">
    <location>
        <begin position="957"/>
        <end position="995"/>
    </location>
</feature>
<accession>A0A9P1N503</accession>
<keyword evidence="1" id="KW-0175">Coiled coil</keyword>
<dbReference type="EMBL" id="CANHGI010000004">
    <property type="protein sequence ID" value="CAI5448047.1"/>
    <property type="molecule type" value="Genomic_DNA"/>
</dbReference>
<gene>
    <name evidence="2" type="ORF">CAMP_LOCUS10684</name>
</gene>
<name>A0A9P1N503_9PELO</name>
<feature type="coiled-coil region" evidence="1">
    <location>
        <begin position="630"/>
        <end position="916"/>
    </location>
</feature>
<proteinExistence type="predicted"/>
<evidence type="ECO:0000256" key="1">
    <source>
        <dbReference type="SAM" id="Coils"/>
    </source>
</evidence>
<comment type="caution">
    <text evidence="2">The sequence shown here is derived from an EMBL/GenBank/DDBJ whole genome shotgun (WGS) entry which is preliminary data.</text>
</comment>
<protein>
    <submittedName>
        <fullName evidence="2">Uncharacterized protein</fullName>
    </submittedName>
</protein>
<sequence length="1019" mass="122443">MSDWTVEQVVKCVNIVLREGIVPQLSTSELEEFENPEILDEPRLNKLLNILFKKSERIKEFYDRFDDFKLDLEKIREIPELYRYGYDKPGNIKYFQASGEAVMFVNEKDQRIVSKNDITMMFFNAFDNANLNVITRTFYNFWIDCFVQQIYRKLNNSYELVLHSVGSSIEYAVQHTNITRDVNLIIREKDFYELRKYFGDRKAVVDHIMTTQFKEILDTYPIHQNQQLYRKSYMDIVGCIETSLKVHKDFIEVFEPFTKPSKYRLPTVRCFWIPDASHEVHEKVYFVKEVLDCMKMLRENSNIEIVIESEEERKLGVVHLMSEKEFQEILKTYQISRSEISIMNLATNLTSFLTTIPFISIYGTFVKLATDAMQDVIFHTVQNMQLYENIKQSDFPKVIKWIEVNLKDFFFVSDKLYAIEVWRIDEMIEKARNELQKYKSNVPMFEIPQKSSYEKKEVMEYIQKMMKPLKFDKLNFEVQYEFRDEKTKNSRNGILKLYKACVQIEVMNQVEYIKLAYDKQVYDKNIGLEKFIKKSPESPVKVAIAQSSAPKPNNEFAAMKKGFLNPKKTDIFEEVARKISEISFKTLAYFSNTEFQPISEFEKLLEKPDFCQVFNEKNFEYLKNTIFKNKEKTKKLMKKLEDLFEIEENDEKLMIKKRTSYKVDPMKMKIIEEIEENEKKKIEIEKENEKEKMMENMKVENLEMKKNIEELRKQLENIKNEAENERKIFHEEISLKNGENLKIAENLENSKKELKQVRKELKETRGTYSKIVEENQKEIGNLKKETRKMKENQENEKKKYEKEMKLKEKENMEISGKLQRLEENSEKLNSKIKSLEKDLRNAKNSAKIEMENNLKVIERNMNEAETSKKYLENEKENMKKRLKQLLDEKVEENGKIEELSKENKKLREKLANNSEKMKKFEDWKYERILKIDYETIIDEISSKLNELIRKFPENSEFLCARNEIEEFDENLENYMENIREEIRKIERNLEGEYEENEDIQEFPNQEFMQKYQKWVEEYL</sequence>
<keyword evidence="3" id="KW-1185">Reference proteome</keyword>
<reference evidence="2" key="1">
    <citation type="submission" date="2022-11" db="EMBL/GenBank/DDBJ databases">
        <authorList>
            <person name="Kikuchi T."/>
        </authorList>
    </citation>
    <scope>NUCLEOTIDE SEQUENCE</scope>
    <source>
        <strain evidence="2">PS1010</strain>
    </source>
</reference>
<dbReference type="AlphaFoldDB" id="A0A9P1N503"/>
<evidence type="ECO:0000313" key="2">
    <source>
        <dbReference type="EMBL" id="CAI5448047.1"/>
    </source>
</evidence>